<comment type="similarity">
    <text evidence="3 12">Belongs to the UbiA prenyltransferase family.</text>
</comment>
<evidence type="ECO:0000256" key="5">
    <source>
        <dbReference type="ARBA" id="ARBA00022519"/>
    </source>
</evidence>
<reference evidence="14 15" key="1">
    <citation type="submission" date="2006-03" db="EMBL/GenBank/DDBJ databases">
        <authorList>
            <person name="Pinhassi J."/>
            <person name="Pedros-Alio C."/>
            <person name="Ferriera S."/>
            <person name="Johnson J."/>
            <person name="Kravitz S."/>
            <person name="Halpern A."/>
            <person name="Remington K."/>
            <person name="Beeson K."/>
            <person name="Tran B."/>
            <person name="Rogers Y.-H."/>
            <person name="Friedman R."/>
            <person name="Venter J.C."/>
        </authorList>
    </citation>
    <scope>NUCLEOTIDE SEQUENCE [LARGE SCALE GENOMIC DNA]</scope>
    <source>
        <strain evidence="14 15">RED65</strain>
    </source>
</reference>
<feature type="transmembrane region" description="Helical" evidence="12">
    <location>
        <begin position="145"/>
        <end position="163"/>
    </location>
</feature>
<evidence type="ECO:0000256" key="13">
    <source>
        <dbReference type="NCBIfam" id="TIGR01474"/>
    </source>
</evidence>
<comment type="cofactor">
    <cofactor evidence="1 12">
        <name>Mg(2+)</name>
        <dbReference type="ChEBI" id="CHEBI:18420"/>
    </cofactor>
</comment>
<dbReference type="GO" id="GO:0008412">
    <property type="term" value="F:4-hydroxybenzoate polyprenyltransferase activity"/>
    <property type="evidence" value="ECO:0007669"/>
    <property type="project" value="UniProtKB-UniRule"/>
</dbReference>
<comment type="caution">
    <text evidence="14">The sequence shown here is derived from an EMBL/GenBank/DDBJ whole genome shotgun (WGS) entry which is preliminary data.</text>
</comment>
<evidence type="ECO:0000256" key="10">
    <source>
        <dbReference type="ARBA" id="ARBA00022989"/>
    </source>
</evidence>
<sequence>MSWLIDRFPKLPLYWQLTRLNRPIGIYLLLWPTMWALWIAGEGQPSVANVTIFILGVVLMRSAGCVINDYADRHVDGHVKRTKERPLAQKLISEKEALGLFAVLCLAAFILVLFTNAFTIYLSIGGVVLASLYPFMKRHTHLPQVVLGAAFSWAIPMAFAAQTESLPDIVWLLYCANVIWTIVYDTQYAMVDRDDDLKVGIKSTAVLFGDGDKVIIGVLQAMTIVTWILIANQMLATWPIYLAIALSAGLFVYHQYLIRERDRESCFKAFLHNHWVGAVLFVGLVGHYLLA</sequence>
<dbReference type="InterPro" id="IPR000537">
    <property type="entry name" value="UbiA_prenyltransferase"/>
</dbReference>
<dbReference type="STRING" id="207949.RED65_15282"/>
<keyword evidence="9 12" id="KW-0460">Magnesium</keyword>
<keyword evidence="6 12" id="KW-0808">Transferase</keyword>
<evidence type="ECO:0000313" key="15">
    <source>
        <dbReference type="Proteomes" id="UP000004263"/>
    </source>
</evidence>
<feature type="transmembrane region" description="Helical" evidence="12">
    <location>
        <begin position="169"/>
        <end position="191"/>
    </location>
</feature>
<comment type="pathway">
    <text evidence="12">Cofactor biosynthesis; ubiquinone biosynthesis.</text>
</comment>
<dbReference type="PANTHER" id="PTHR11048:SF28">
    <property type="entry name" value="4-HYDROXYBENZOATE POLYPRENYLTRANSFERASE, MITOCHONDRIAL"/>
    <property type="match status" value="1"/>
</dbReference>
<gene>
    <name evidence="12" type="primary">ubiA</name>
    <name evidence="14" type="ORF">RED65_15282</name>
</gene>
<evidence type="ECO:0000256" key="1">
    <source>
        <dbReference type="ARBA" id="ARBA00001946"/>
    </source>
</evidence>
<feature type="transmembrane region" description="Helical" evidence="12">
    <location>
        <begin position="47"/>
        <end position="71"/>
    </location>
</feature>
<dbReference type="RefSeq" id="WP_007018142.1">
    <property type="nucleotide sequence ID" value="NZ_CH724115.1"/>
</dbReference>
<dbReference type="GO" id="GO:0005886">
    <property type="term" value="C:plasma membrane"/>
    <property type="evidence" value="ECO:0007669"/>
    <property type="project" value="UniProtKB-SubCell"/>
</dbReference>
<keyword evidence="5 12" id="KW-0997">Cell inner membrane</keyword>
<dbReference type="NCBIfam" id="TIGR01474">
    <property type="entry name" value="ubiA_proteo"/>
    <property type="match status" value="1"/>
</dbReference>
<name>Q1N3Z4_9GAMM</name>
<dbReference type="Proteomes" id="UP000004263">
    <property type="component" value="Unassembled WGS sequence"/>
</dbReference>
<dbReference type="CDD" id="cd13959">
    <property type="entry name" value="PT_UbiA_COQ2"/>
    <property type="match status" value="1"/>
</dbReference>
<dbReference type="FunFam" id="1.20.120.1780:FF:000001">
    <property type="entry name" value="4-hydroxybenzoate octaprenyltransferase"/>
    <property type="match status" value="1"/>
</dbReference>
<evidence type="ECO:0000256" key="6">
    <source>
        <dbReference type="ARBA" id="ARBA00022679"/>
    </source>
</evidence>
<feature type="transmembrane region" description="Helical" evidence="12">
    <location>
        <begin position="212"/>
        <end position="230"/>
    </location>
</feature>
<proteinExistence type="inferred from homology"/>
<feature type="transmembrane region" description="Helical" evidence="12">
    <location>
        <begin position="20"/>
        <end position="41"/>
    </location>
</feature>
<feature type="transmembrane region" description="Helical" evidence="12">
    <location>
        <begin position="236"/>
        <end position="258"/>
    </location>
</feature>
<keyword evidence="7 12" id="KW-0831">Ubiquinone biosynthesis</keyword>
<organism evidence="14 15">
    <name type="scientific">Bermanella marisrubri</name>
    <dbReference type="NCBI Taxonomy" id="207949"/>
    <lineage>
        <taxon>Bacteria</taxon>
        <taxon>Pseudomonadati</taxon>
        <taxon>Pseudomonadota</taxon>
        <taxon>Gammaproteobacteria</taxon>
        <taxon>Oceanospirillales</taxon>
        <taxon>Oceanospirillaceae</taxon>
        <taxon>Bermanella</taxon>
    </lineage>
</organism>
<dbReference type="EC" id="2.5.1.39" evidence="12 13"/>
<dbReference type="InterPro" id="IPR006370">
    <property type="entry name" value="HB_polyprenyltransferase-like"/>
</dbReference>
<dbReference type="InterPro" id="IPR039653">
    <property type="entry name" value="Prenyltransferase"/>
</dbReference>
<dbReference type="Pfam" id="PF01040">
    <property type="entry name" value="UbiA"/>
    <property type="match status" value="1"/>
</dbReference>
<evidence type="ECO:0000256" key="7">
    <source>
        <dbReference type="ARBA" id="ARBA00022688"/>
    </source>
</evidence>
<evidence type="ECO:0000256" key="8">
    <source>
        <dbReference type="ARBA" id="ARBA00022692"/>
    </source>
</evidence>
<protein>
    <recommendedName>
        <fullName evidence="12 13">4-hydroxybenzoate octaprenyltransferase</fullName>
        <ecNumber evidence="12 13">2.5.1.39</ecNumber>
    </recommendedName>
    <alternativeName>
        <fullName evidence="12">4-HB polyprenyltransferase</fullName>
    </alternativeName>
</protein>
<dbReference type="EMBL" id="AAQH01000003">
    <property type="protein sequence ID" value="EAT13071.1"/>
    <property type="molecule type" value="Genomic_DNA"/>
</dbReference>
<dbReference type="AlphaFoldDB" id="Q1N3Z4"/>
<dbReference type="Gene3D" id="1.20.120.1780">
    <property type="entry name" value="UbiA prenyltransferase"/>
    <property type="match status" value="1"/>
</dbReference>
<dbReference type="HOGENOM" id="CLU_034879_1_0_6"/>
<evidence type="ECO:0000256" key="9">
    <source>
        <dbReference type="ARBA" id="ARBA00022842"/>
    </source>
</evidence>
<evidence type="ECO:0000256" key="11">
    <source>
        <dbReference type="ARBA" id="ARBA00023136"/>
    </source>
</evidence>
<comment type="function">
    <text evidence="12">Catalyzes the prenylation of para-hydroxybenzoate (PHB) with an all-trans polyprenyl group. Mediates the second step in the final reaction sequence of ubiquinone-8 (UQ-8) biosynthesis, which is the condensation of the polyisoprenoid side chain with PHB, generating the first membrane-bound Q intermediate 3-octaprenyl-4-hydroxybenzoate.</text>
</comment>
<feature type="transmembrane region" description="Helical" evidence="12">
    <location>
        <begin position="270"/>
        <end position="290"/>
    </location>
</feature>
<evidence type="ECO:0000256" key="12">
    <source>
        <dbReference type="HAMAP-Rule" id="MF_01635"/>
    </source>
</evidence>
<dbReference type="HAMAP" id="MF_01635">
    <property type="entry name" value="UbiA"/>
    <property type="match status" value="1"/>
</dbReference>
<dbReference type="GO" id="GO:0006744">
    <property type="term" value="P:ubiquinone biosynthetic process"/>
    <property type="evidence" value="ECO:0007669"/>
    <property type="project" value="UniProtKB-UniRule"/>
</dbReference>
<keyword evidence="11 12" id="KW-0472">Membrane</keyword>
<keyword evidence="4 12" id="KW-1003">Cell membrane</keyword>
<dbReference type="PANTHER" id="PTHR11048">
    <property type="entry name" value="PRENYLTRANSFERASES"/>
    <property type="match status" value="1"/>
</dbReference>
<evidence type="ECO:0000256" key="4">
    <source>
        <dbReference type="ARBA" id="ARBA00022475"/>
    </source>
</evidence>
<feature type="transmembrane region" description="Helical" evidence="12">
    <location>
        <begin position="97"/>
        <end position="114"/>
    </location>
</feature>
<keyword evidence="15" id="KW-1185">Reference proteome</keyword>
<comment type="catalytic activity">
    <reaction evidence="12">
        <text>all-trans-octaprenyl diphosphate + 4-hydroxybenzoate = 4-hydroxy-3-(all-trans-octaprenyl)benzoate + diphosphate</text>
        <dbReference type="Rhea" id="RHEA:27782"/>
        <dbReference type="ChEBI" id="CHEBI:1617"/>
        <dbReference type="ChEBI" id="CHEBI:17879"/>
        <dbReference type="ChEBI" id="CHEBI:33019"/>
        <dbReference type="ChEBI" id="CHEBI:57711"/>
        <dbReference type="EC" id="2.5.1.39"/>
    </reaction>
</comment>
<comment type="subcellular location">
    <subcellularLocation>
        <location evidence="12">Cell inner membrane</location>
        <topology evidence="12">Multi-pass membrane protein</topology>
    </subcellularLocation>
    <subcellularLocation>
        <location evidence="2">Membrane</location>
        <topology evidence="2">Multi-pass membrane protein</topology>
    </subcellularLocation>
</comment>
<dbReference type="UniPathway" id="UPA00232"/>
<evidence type="ECO:0000256" key="2">
    <source>
        <dbReference type="ARBA" id="ARBA00004141"/>
    </source>
</evidence>
<keyword evidence="8 12" id="KW-0812">Transmembrane</keyword>
<dbReference type="OrthoDB" id="9782418at2"/>
<keyword evidence="10 12" id="KW-1133">Transmembrane helix</keyword>
<dbReference type="Gene3D" id="1.10.357.140">
    <property type="entry name" value="UbiA prenyltransferase"/>
    <property type="match status" value="1"/>
</dbReference>
<evidence type="ECO:0000256" key="3">
    <source>
        <dbReference type="ARBA" id="ARBA00005985"/>
    </source>
</evidence>
<accession>Q1N3Z4</accession>
<evidence type="ECO:0000313" key="14">
    <source>
        <dbReference type="EMBL" id="EAT13071.1"/>
    </source>
</evidence>
<dbReference type="InterPro" id="IPR044878">
    <property type="entry name" value="UbiA_sf"/>
</dbReference>
<dbReference type="FunFam" id="1.10.357.140:FF:000002">
    <property type="entry name" value="4-hydroxybenzoate octaprenyltransferase"/>
    <property type="match status" value="1"/>
</dbReference>